<evidence type="ECO:0000313" key="2">
    <source>
        <dbReference type="Proteomes" id="UP000632138"/>
    </source>
</evidence>
<evidence type="ECO:0000313" key="1">
    <source>
        <dbReference type="EMBL" id="MBM2622235.1"/>
    </source>
</evidence>
<dbReference type="Proteomes" id="UP000632138">
    <property type="component" value="Unassembled WGS sequence"/>
</dbReference>
<organism evidence="1 2">
    <name type="scientific">Paractinoplanes ovalisporus</name>
    <dbReference type="NCBI Taxonomy" id="2810368"/>
    <lineage>
        <taxon>Bacteria</taxon>
        <taxon>Bacillati</taxon>
        <taxon>Actinomycetota</taxon>
        <taxon>Actinomycetes</taxon>
        <taxon>Micromonosporales</taxon>
        <taxon>Micromonosporaceae</taxon>
        <taxon>Paractinoplanes</taxon>
    </lineage>
</organism>
<reference evidence="1 2" key="1">
    <citation type="submission" date="2021-01" db="EMBL/GenBank/DDBJ databases">
        <title>Actinoplanes sp. nov. LDG1-06 isolated from lichen.</title>
        <authorList>
            <person name="Saeng-In P."/>
            <person name="Phongsopitanun W."/>
            <person name="Kanchanasin P."/>
            <person name="Yuki M."/>
            <person name="Kudo T."/>
            <person name="Ohkuma M."/>
            <person name="Tanasupawat S."/>
        </authorList>
    </citation>
    <scope>NUCLEOTIDE SEQUENCE [LARGE SCALE GENOMIC DNA]</scope>
    <source>
        <strain evidence="1 2">LDG1-06</strain>
    </source>
</reference>
<proteinExistence type="predicted"/>
<gene>
    <name evidence="1" type="ORF">JIG36_42705</name>
</gene>
<keyword evidence="2" id="KW-1185">Reference proteome</keyword>
<name>A0ABS2AQX6_9ACTN</name>
<dbReference type="RefSeq" id="WP_203382591.1">
    <property type="nucleotide sequence ID" value="NZ_JAENHP010000024.1"/>
</dbReference>
<protein>
    <submittedName>
        <fullName evidence="1">Uncharacterized protein</fullName>
    </submittedName>
</protein>
<dbReference type="EMBL" id="JAENHP010000024">
    <property type="protein sequence ID" value="MBM2622235.1"/>
    <property type="molecule type" value="Genomic_DNA"/>
</dbReference>
<sequence>MSDAFVSWFRSSRTSAEEFLALVEDLESAGVSIVHKAHGTAVLLNVEGDHVPMAVDEVARLIELAIAPLHITWWDGAGGLLSLFEANAIEGETQIYYLDGQPMDLRERLTGVLRRRIRARPDETVGLVLDNSRNPPEYDWERFMRYGPVALGPVPDLLVLSAQLFEESVPGHWREDFHRGEDGLYVLTRGR</sequence>
<accession>A0ABS2AQX6</accession>
<comment type="caution">
    <text evidence="1">The sequence shown here is derived from an EMBL/GenBank/DDBJ whole genome shotgun (WGS) entry which is preliminary data.</text>
</comment>